<dbReference type="AlphaFoldDB" id="A0AAD5M134"/>
<proteinExistence type="predicted"/>
<reference evidence="2" key="1">
    <citation type="submission" date="2021-06" db="EMBL/GenBank/DDBJ databases">
        <title>Parelaphostrongylus tenuis whole genome reference sequence.</title>
        <authorList>
            <person name="Garwood T.J."/>
            <person name="Larsen P.A."/>
            <person name="Fountain-Jones N.M."/>
            <person name="Garbe J.R."/>
            <person name="Macchietto M.G."/>
            <person name="Kania S.A."/>
            <person name="Gerhold R.W."/>
            <person name="Richards J.E."/>
            <person name="Wolf T.M."/>
        </authorList>
    </citation>
    <scope>NUCLEOTIDE SEQUENCE</scope>
    <source>
        <strain evidence="2">MNPRO001-30</strain>
        <tissue evidence="2">Meninges</tissue>
    </source>
</reference>
<keyword evidence="1" id="KW-0812">Transmembrane</keyword>
<evidence type="ECO:0000256" key="1">
    <source>
        <dbReference type="SAM" id="Phobius"/>
    </source>
</evidence>
<evidence type="ECO:0000313" key="2">
    <source>
        <dbReference type="EMBL" id="KAJ1350190.1"/>
    </source>
</evidence>
<name>A0AAD5M134_PARTN</name>
<gene>
    <name evidence="2" type="ORF">KIN20_005922</name>
</gene>
<evidence type="ECO:0000313" key="3">
    <source>
        <dbReference type="Proteomes" id="UP001196413"/>
    </source>
</evidence>
<comment type="caution">
    <text evidence="2">The sequence shown here is derived from an EMBL/GenBank/DDBJ whole genome shotgun (WGS) entry which is preliminary data.</text>
</comment>
<dbReference type="Proteomes" id="UP001196413">
    <property type="component" value="Unassembled WGS sequence"/>
</dbReference>
<keyword evidence="1" id="KW-1133">Transmembrane helix</keyword>
<keyword evidence="3" id="KW-1185">Reference proteome</keyword>
<protein>
    <recommendedName>
        <fullName evidence="4">Orcokinin</fullName>
    </recommendedName>
</protein>
<dbReference type="EMBL" id="JAHQIW010000810">
    <property type="protein sequence ID" value="KAJ1350190.1"/>
    <property type="molecule type" value="Genomic_DNA"/>
</dbReference>
<feature type="transmembrane region" description="Helical" evidence="1">
    <location>
        <begin position="20"/>
        <end position="40"/>
    </location>
</feature>
<evidence type="ECO:0008006" key="4">
    <source>
        <dbReference type="Google" id="ProtNLM"/>
    </source>
</evidence>
<organism evidence="2 3">
    <name type="scientific">Parelaphostrongylus tenuis</name>
    <name type="common">Meningeal worm</name>
    <dbReference type="NCBI Taxonomy" id="148309"/>
    <lineage>
        <taxon>Eukaryota</taxon>
        <taxon>Metazoa</taxon>
        <taxon>Ecdysozoa</taxon>
        <taxon>Nematoda</taxon>
        <taxon>Chromadorea</taxon>
        <taxon>Rhabditida</taxon>
        <taxon>Rhabditina</taxon>
        <taxon>Rhabditomorpha</taxon>
        <taxon>Strongyloidea</taxon>
        <taxon>Metastrongylidae</taxon>
        <taxon>Parelaphostrongylus</taxon>
    </lineage>
</organism>
<keyword evidence="1" id="KW-0472">Membrane</keyword>
<accession>A0AAD5M134</accession>
<sequence>MHQLGGLENLNKQQWSMQQGIYFSACTLGAPVCNAVVSSFQSRQKRSSDSFGDYIIGYNKRAFDTLAAHGFSAFDKRAFDSLAGQGFDAFNKRSFGFSNRGFNALDKSPNVSFQSQHAH</sequence>